<evidence type="ECO:0000313" key="5">
    <source>
        <dbReference type="Proteomes" id="UP000198346"/>
    </source>
</evidence>
<evidence type="ECO:0000313" key="4">
    <source>
        <dbReference type="EMBL" id="SNT73276.1"/>
    </source>
</evidence>
<accession>A0A239PTP3</accession>
<dbReference type="Gene3D" id="3.40.630.30">
    <property type="match status" value="1"/>
</dbReference>
<dbReference type="Proteomes" id="UP000198346">
    <property type="component" value="Unassembled WGS sequence"/>
</dbReference>
<dbReference type="InterPro" id="IPR000182">
    <property type="entry name" value="GNAT_dom"/>
</dbReference>
<keyword evidence="4" id="KW-0689">Ribosomal protein</keyword>
<gene>
    <name evidence="4" type="ORF">SAMN06297382_1674</name>
</gene>
<dbReference type="CDD" id="cd04301">
    <property type="entry name" value="NAT_SF"/>
    <property type="match status" value="1"/>
</dbReference>
<dbReference type="AlphaFoldDB" id="A0A239PTP3"/>
<dbReference type="RefSeq" id="WP_159462450.1">
    <property type="nucleotide sequence ID" value="NZ_FZQA01000003.1"/>
</dbReference>
<name>A0A239PTP3_9PROT</name>
<dbReference type="SUPFAM" id="SSF55729">
    <property type="entry name" value="Acyl-CoA N-acyltransferases (Nat)"/>
    <property type="match status" value="1"/>
</dbReference>
<dbReference type="GO" id="GO:0016747">
    <property type="term" value="F:acyltransferase activity, transferring groups other than amino-acyl groups"/>
    <property type="evidence" value="ECO:0007669"/>
    <property type="project" value="InterPro"/>
</dbReference>
<dbReference type="GO" id="GO:0005840">
    <property type="term" value="C:ribosome"/>
    <property type="evidence" value="ECO:0007669"/>
    <property type="project" value="UniProtKB-KW"/>
</dbReference>
<keyword evidence="5" id="KW-1185">Reference proteome</keyword>
<evidence type="ECO:0000256" key="1">
    <source>
        <dbReference type="ARBA" id="ARBA00022679"/>
    </source>
</evidence>
<keyword evidence="2" id="KW-0012">Acyltransferase</keyword>
<keyword evidence="1" id="KW-0808">Transferase</keyword>
<evidence type="ECO:0000256" key="2">
    <source>
        <dbReference type="ARBA" id="ARBA00023315"/>
    </source>
</evidence>
<dbReference type="InterPro" id="IPR050832">
    <property type="entry name" value="Bact_Acetyltransf"/>
</dbReference>
<protein>
    <submittedName>
        <fullName evidence="4">Ribosomal protein S18 acetylase RimI</fullName>
    </submittedName>
</protein>
<sequence>MTRTVEVVITYLEQKERPVLPTPPRPLCKVALLRAEKPPTHFYRYLYNAIGKPYNWVSRRHLSDEALAKIIHDPDVYIYVLYVNGAPAGMAEVDLRERKTAELKFFGLAPEFHGRGLGRYFLANVIDLAWALGPERLRLETCTLDHPAALPLYQKLGFVPVDQRKGLVELIED</sequence>
<dbReference type="OrthoDB" id="275336at2"/>
<keyword evidence="4" id="KW-0687">Ribonucleoprotein</keyword>
<feature type="domain" description="N-acetyltransferase" evidence="3">
    <location>
        <begin position="40"/>
        <end position="173"/>
    </location>
</feature>
<organism evidence="4 5">
    <name type="scientific">Amphiplicatus metriothermophilus</name>
    <dbReference type="NCBI Taxonomy" id="1519374"/>
    <lineage>
        <taxon>Bacteria</taxon>
        <taxon>Pseudomonadati</taxon>
        <taxon>Pseudomonadota</taxon>
        <taxon>Alphaproteobacteria</taxon>
        <taxon>Parvularculales</taxon>
        <taxon>Parvularculaceae</taxon>
        <taxon>Amphiplicatus</taxon>
    </lineage>
</organism>
<reference evidence="4 5" key="1">
    <citation type="submission" date="2017-07" db="EMBL/GenBank/DDBJ databases">
        <authorList>
            <person name="Sun Z.S."/>
            <person name="Albrecht U."/>
            <person name="Echele G."/>
            <person name="Lee C.C."/>
        </authorList>
    </citation>
    <scope>NUCLEOTIDE SEQUENCE [LARGE SCALE GENOMIC DNA]</scope>
    <source>
        <strain evidence="4 5">CGMCC 1.12710</strain>
    </source>
</reference>
<dbReference type="PROSITE" id="PS51186">
    <property type="entry name" value="GNAT"/>
    <property type="match status" value="1"/>
</dbReference>
<proteinExistence type="predicted"/>
<dbReference type="PANTHER" id="PTHR43877">
    <property type="entry name" value="AMINOALKYLPHOSPHONATE N-ACETYLTRANSFERASE-RELATED-RELATED"/>
    <property type="match status" value="1"/>
</dbReference>
<dbReference type="EMBL" id="FZQA01000003">
    <property type="protein sequence ID" value="SNT73276.1"/>
    <property type="molecule type" value="Genomic_DNA"/>
</dbReference>
<dbReference type="InterPro" id="IPR016181">
    <property type="entry name" value="Acyl_CoA_acyltransferase"/>
</dbReference>
<dbReference type="Pfam" id="PF00583">
    <property type="entry name" value="Acetyltransf_1"/>
    <property type="match status" value="1"/>
</dbReference>
<dbReference type="PANTHER" id="PTHR43877:SF2">
    <property type="entry name" value="AMINOALKYLPHOSPHONATE N-ACETYLTRANSFERASE-RELATED"/>
    <property type="match status" value="1"/>
</dbReference>
<evidence type="ECO:0000259" key="3">
    <source>
        <dbReference type="PROSITE" id="PS51186"/>
    </source>
</evidence>